<accession>A0ABV0Y5R5</accession>
<proteinExistence type="predicted"/>
<dbReference type="Gene3D" id="2.60.120.1000">
    <property type="match status" value="1"/>
</dbReference>
<dbReference type="Proteomes" id="UP001469553">
    <property type="component" value="Unassembled WGS sequence"/>
</dbReference>
<dbReference type="NCBIfam" id="NF040941">
    <property type="entry name" value="GGGWT_bact"/>
    <property type="match status" value="1"/>
</dbReference>
<keyword evidence="1" id="KW-0245">EGF-like domain</keyword>
<reference evidence="4 5" key="1">
    <citation type="submission" date="2021-06" db="EMBL/GenBank/DDBJ databases">
        <authorList>
            <person name="Palmer J.M."/>
        </authorList>
    </citation>
    <scope>NUCLEOTIDE SEQUENCE [LARGE SCALE GENOMIC DNA]</scope>
    <source>
        <strain evidence="4 5">AS_MEX2019</strain>
        <tissue evidence="4">Muscle</tissue>
    </source>
</reference>
<gene>
    <name evidence="4" type="ORF">AMECASPLE_029940</name>
</gene>
<evidence type="ECO:0000256" key="1">
    <source>
        <dbReference type="PROSITE-ProRule" id="PRU00076"/>
    </source>
</evidence>
<keyword evidence="5" id="KW-1185">Reference proteome</keyword>
<dbReference type="SUPFAM" id="SSF56496">
    <property type="entry name" value="Fibrinogen C-terminal domain-like"/>
    <property type="match status" value="1"/>
</dbReference>
<dbReference type="PROSITE" id="PS51406">
    <property type="entry name" value="FIBRINOGEN_C_2"/>
    <property type="match status" value="1"/>
</dbReference>
<comment type="caution">
    <text evidence="4">The sequence shown here is derived from an EMBL/GenBank/DDBJ whole genome shotgun (WGS) entry which is preliminary data.</text>
</comment>
<evidence type="ECO:0000259" key="2">
    <source>
        <dbReference type="PROSITE" id="PS50026"/>
    </source>
</evidence>
<name>A0ABV0Y5R5_9TELE</name>
<dbReference type="EMBL" id="JAHRIP010022305">
    <property type="protein sequence ID" value="MEQ2289137.1"/>
    <property type="molecule type" value="Genomic_DNA"/>
</dbReference>
<dbReference type="InterPro" id="IPR036056">
    <property type="entry name" value="Fibrinogen-like_C"/>
</dbReference>
<evidence type="ECO:0000313" key="4">
    <source>
        <dbReference type="EMBL" id="MEQ2289137.1"/>
    </source>
</evidence>
<dbReference type="PROSITE" id="PS50026">
    <property type="entry name" value="EGF_3"/>
    <property type="match status" value="1"/>
</dbReference>
<dbReference type="InterPro" id="IPR000742">
    <property type="entry name" value="EGF"/>
</dbReference>
<organism evidence="4 5">
    <name type="scientific">Ameca splendens</name>
    <dbReference type="NCBI Taxonomy" id="208324"/>
    <lineage>
        <taxon>Eukaryota</taxon>
        <taxon>Metazoa</taxon>
        <taxon>Chordata</taxon>
        <taxon>Craniata</taxon>
        <taxon>Vertebrata</taxon>
        <taxon>Euteleostomi</taxon>
        <taxon>Actinopterygii</taxon>
        <taxon>Neopterygii</taxon>
        <taxon>Teleostei</taxon>
        <taxon>Neoteleostei</taxon>
        <taxon>Acanthomorphata</taxon>
        <taxon>Ovalentaria</taxon>
        <taxon>Atherinomorphae</taxon>
        <taxon>Cyprinodontiformes</taxon>
        <taxon>Goodeidae</taxon>
        <taxon>Ameca</taxon>
    </lineage>
</organism>
<protein>
    <submittedName>
        <fullName evidence="4">Uncharacterized protein</fullName>
    </submittedName>
</protein>
<evidence type="ECO:0000259" key="3">
    <source>
        <dbReference type="PROSITE" id="PS51406"/>
    </source>
</evidence>
<comment type="caution">
    <text evidence="1">Lacks conserved residue(s) required for the propagation of feature annotation.</text>
</comment>
<dbReference type="InterPro" id="IPR002181">
    <property type="entry name" value="Fibrinogen_a/b/g_C_dom"/>
</dbReference>
<feature type="domain" description="Fibrinogen C-terminal" evidence="3">
    <location>
        <begin position="41"/>
        <end position="93"/>
    </location>
</feature>
<sequence length="213" mass="24152">MQTHSLCRCSPSRCEHRGLCSQTWTVFHCNCSDSGYSRATCHSSVYEQSCEAYKHNGNTSGYFYIDVDGSGPIKPQLVYCNMTESDTWMIIQHNNTELTRVRPAPGLDQHLVHFNYSSEEEQLIGSISQSQHCEQELSYHCRKSRLLNTPEGSPFSWWLGGRTPGRVQTYWGGAHPGSQQCACGLQGDCVDPQHYCNCDADSLEWYFIIICKM</sequence>
<feature type="domain" description="EGF-like" evidence="2">
    <location>
        <begin position="5"/>
        <end position="42"/>
    </location>
</feature>
<evidence type="ECO:0000313" key="5">
    <source>
        <dbReference type="Proteomes" id="UP001469553"/>
    </source>
</evidence>